<reference evidence="2" key="1">
    <citation type="submission" date="2021-07" db="EMBL/GenBank/DDBJ databases">
        <title>Roseobacter insulae sp. nov., isolated from a tidal flat.</title>
        <authorList>
            <person name="Park S."/>
            <person name="Yoon J.-H."/>
        </authorList>
    </citation>
    <scope>NUCLEOTIDE SEQUENCE</scope>
    <source>
        <strain evidence="2">YSTF-M11</strain>
    </source>
</reference>
<proteinExistence type="predicted"/>
<dbReference type="RefSeq" id="WP_219506544.1">
    <property type="nucleotide sequence ID" value="NZ_JAHXDN010000007.1"/>
</dbReference>
<name>A0A9X1FZ44_9RHOB</name>
<evidence type="ECO:0008006" key="4">
    <source>
        <dbReference type="Google" id="ProtNLM"/>
    </source>
</evidence>
<feature type="chain" id="PRO_5040935780" description="DUF995 domain-containing protein" evidence="1">
    <location>
        <begin position="23"/>
        <end position="135"/>
    </location>
</feature>
<keyword evidence="1" id="KW-0732">Signal</keyword>
<feature type="signal peptide" evidence="1">
    <location>
        <begin position="1"/>
        <end position="22"/>
    </location>
</feature>
<keyword evidence="3" id="KW-1185">Reference proteome</keyword>
<comment type="caution">
    <text evidence="2">The sequence shown here is derived from an EMBL/GenBank/DDBJ whole genome shotgun (WGS) entry which is preliminary data.</text>
</comment>
<organism evidence="2 3">
    <name type="scientific">Roseobacter insulae</name>
    <dbReference type="NCBI Taxonomy" id="2859783"/>
    <lineage>
        <taxon>Bacteria</taxon>
        <taxon>Pseudomonadati</taxon>
        <taxon>Pseudomonadota</taxon>
        <taxon>Alphaproteobacteria</taxon>
        <taxon>Rhodobacterales</taxon>
        <taxon>Roseobacteraceae</taxon>
        <taxon>Roseobacter</taxon>
    </lineage>
</organism>
<dbReference type="Proteomes" id="UP001138661">
    <property type="component" value="Unassembled WGS sequence"/>
</dbReference>
<evidence type="ECO:0000313" key="2">
    <source>
        <dbReference type="EMBL" id="MBW4710231.1"/>
    </source>
</evidence>
<dbReference type="AlphaFoldDB" id="A0A9X1FZ44"/>
<gene>
    <name evidence="2" type="ORF">KX928_20785</name>
</gene>
<dbReference type="EMBL" id="JAHXDN010000007">
    <property type="protein sequence ID" value="MBW4710231.1"/>
    <property type="molecule type" value="Genomic_DNA"/>
</dbReference>
<accession>A0A9X1FZ44</accession>
<evidence type="ECO:0000313" key="3">
    <source>
        <dbReference type="Proteomes" id="UP001138661"/>
    </source>
</evidence>
<sequence length="135" mass="15102">MKPIHALTCFFALALTPAVSLAETAMTAQEFDNYTRGKTLFYGQNGAAYGAEIYMDNRRVRWSFLDGECKEGEWYESADQICFVYEDNPDPQCWTFHRDGSGLIARFENTPGATELYEADDLGAEMVCLAPNTGV</sequence>
<protein>
    <recommendedName>
        <fullName evidence="4">DUF995 domain-containing protein</fullName>
    </recommendedName>
</protein>
<evidence type="ECO:0000256" key="1">
    <source>
        <dbReference type="SAM" id="SignalP"/>
    </source>
</evidence>